<comment type="caution">
    <text evidence="2">The sequence shown here is derived from an EMBL/GenBank/DDBJ whole genome shotgun (WGS) entry which is preliminary data.</text>
</comment>
<evidence type="ECO:0000259" key="1">
    <source>
        <dbReference type="PROSITE" id="PS50801"/>
    </source>
</evidence>
<sequence>MTHTASIPTRSPDSDDAAKVAALTAVVAEIDRRLARTGDENPDRRTVLRDRDRATLYLAATRAGRAELIPEVLYRGLLARNSSTASSPGAVATVLERRLAAPHPDRPSYRVPDRGGCCHTTVVTVCGDLESSTLPEFRRVLDHALSTSYHGVVVDLAATTFVGIAVTRELADATRRADRNRLDLRLVTGSPHVRLMLTTTGTLPPSRWYDSLPSALGR</sequence>
<dbReference type="Proteomes" id="UP001595914">
    <property type="component" value="Unassembled WGS sequence"/>
</dbReference>
<dbReference type="SUPFAM" id="SSF52091">
    <property type="entry name" value="SpoIIaa-like"/>
    <property type="match status" value="1"/>
</dbReference>
<reference evidence="3" key="1">
    <citation type="journal article" date="2019" name="Int. J. Syst. Evol. Microbiol.">
        <title>The Global Catalogue of Microorganisms (GCM) 10K type strain sequencing project: providing services to taxonomists for standard genome sequencing and annotation.</title>
        <authorList>
            <consortium name="The Broad Institute Genomics Platform"/>
            <consortium name="The Broad Institute Genome Sequencing Center for Infectious Disease"/>
            <person name="Wu L."/>
            <person name="Ma J."/>
        </authorList>
    </citation>
    <scope>NUCLEOTIDE SEQUENCE [LARGE SCALE GENOMIC DNA]</scope>
    <source>
        <strain evidence="3">CCUG 54520</strain>
    </source>
</reference>
<organism evidence="2 3">
    <name type="scientific">Rhodococcus kronopolitis</name>
    <dbReference type="NCBI Taxonomy" id="1460226"/>
    <lineage>
        <taxon>Bacteria</taxon>
        <taxon>Bacillati</taxon>
        <taxon>Actinomycetota</taxon>
        <taxon>Actinomycetes</taxon>
        <taxon>Mycobacteriales</taxon>
        <taxon>Nocardiaceae</taxon>
        <taxon>Rhodococcus</taxon>
    </lineage>
</organism>
<feature type="domain" description="STAS" evidence="1">
    <location>
        <begin position="122"/>
        <end position="218"/>
    </location>
</feature>
<proteinExistence type="predicted"/>
<dbReference type="Gene3D" id="3.30.750.24">
    <property type="entry name" value="STAS domain"/>
    <property type="match status" value="1"/>
</dbReference>
<dbReference type="EMBL" id="JBHSFO010000010">
    <property type="protein sequence ID" value="MFC4605282.1"/>
    <property type="molecule type" value="Genomic_DNA"/>
</dbReference>
<dbReference type="InterPro" id="IPR002645">
    <property type="entry name" value="STAS_dom"/>
</dbReference>
<keyword evidence="3" id="KW-1185">Reference proteome</keyword>
<accession>A0ABV9FUK5</accession>
<name>A0ABV9FUK5_9NOCA</name>
<dbReference type="PROSITE" id="PS50801">
    <property type="entry name" value="STAS"/>
    <property type="match status" value="1"/>
</dbReference>
<dbReference type="InterPro" id="IPR036513">
    <property type="entry name" value="STAS_dom_sf"/>
</dbReference>
<evidence type="ECO:0000313" key="3">
    <source>
        <dbReference type="Proteomes" id="UP001595914"/>
    </source>
</evidence>
<protein>
    <submittedName>
        <fullName evidence="2">STAS domain-containing protein</fullName>
    </submittedName>
</protein>
<gene>
    <name evidence="2" type="ORF">ACFO6S_16405</name>
</gene>
<evidence type="ECO:0000313" key="2">
    <source>
        <dbReference type="EMBL" id="MFC4605282.1"/>
    </source>
</evidence>
<dbReference type="Pfam" id="PF01740">
    <property type="entry name" value="STAS"/>
    <property type="match status" value="1"/>
</dbReference>
<dbReference type="RefSeq" id="WP_378418774.1">
    <property type="nucleotide sequence ID" value="NZ_JBHSFO010000010.1"/>
</dbReference>
<dbReference type="CDD" id="cd07043">
    <property type="entry name" value="STAS_anti-anti-sigma_factors"/>
    <property type="match status" value="1"/>
</dbReference>